<reference evidence="1 2" key="1">
    <citation type="submission" date="2013-09" db="EMBL/GenBank/DDBJ databases">
        <authorList>
            <person name="Zeng Z."/>
            <person name="Chen C."/>
        </authorList>
    </citation>
    <scope>NUCLEOTIDE SEQUENCE [LARGE SCALE GENOMIC DNA]</scope>
    <source>
        <strain evidence="1 2">WB 4.1-42</strain>
    </source>
</reference>
<dbReference type="EMBL" id="JRLY01000006">
    <property type="protein sequence ID" value="KGO93140.1"/>
    <property type="molecule type" value="Genomic_DNA"/>
</dbReference>
<sequence length="184" mass="21158">MDKYLSLIENGSDAYINSLEKIGWFTVPQNDKQIVAKCLADTDNNKYLVFGLAHLSFDAESFDKANDYRRLLDKIAALAGFTVVSSQFEYNYGEESETLRGTINTAGNTYNFELEELFGEWYHPDFTKFLNQELLPGERVDSCFFDLPGIDQGINFVFVPQAIYNKAIEEEIIPNMDYFIENFE</sequence>
<dbReference type="STRING" id="1121898.GCA_000422725_02819"/>
<dbReference type="Proteomes" id="UP000030111">
    <property type="component" value="Unassembled WGS sequence"/>
</dbReference>
<evidence type="ECO:0000313" key="2">
    <source>
        <dbReference type="Proteomes" id="UP000030111"/>
    </source>
</evidence>
<gene>
    <name evidence="1" type="ORF">Q766_09320</name>
</gene>
<dbReference type="RefSeq" id="WP_026993139.1">
    <property type="nucleotide sequence ID" value="NZ_JRLY01000006.1"/>
</dbReference>
<evidence type="ECO:0000313" key="1">
    <source>
        <dbReference type="EMBL" id="KGO93140.1"/>
    </source>
</evidence>
<comment type="caution">
    <text evidence="1">The sequence shown here is derived from an EMBL/GenBank/DDBJ whole genome shotgun (WGS) entry which is preliminary data.</text>
</comment>
<dbReference type="eggNOG" id="ENOG502ZD5V">
    <property type="taxonomic scope" value="Bacteria"/>
</dbReference>
<proteinExistence type="predicted"/>
<dbReference type="OrthoDB" id="1362886at2"/>
<protein>
    <submittedName>
        <fullName evidence="1">Uncharacterized protein</fullName>
    </submittedName>
</protein>
<organism evidence="1 2">
    <name type="scientific">Flavobacterium subsaxonicum WB 4.1-42 = DSM 21790</name>
    <dbReference type="NCBI Taxonomy" id="1121898"/>
    <lineage>
        <taxon>Bacteria</taxon>
        <taxon>Pseudomonadati</taxon>
        <taxon>Bacteroidota</taxon>
        <taxon>Flavobacteriia</taxon>
        <taxon>Flavobacteriales</taxon>
        <taxon>Flavobacteriaceae</taxon>
        <taxon>Flavobacterium</taxon>
    </lineage>
</organism>
<name>A0A0A2MY62_9FLAO</name>
<accession>A0A0A2MY62</accession>
<keyword evidence="2" id="KW-1185">Reference proteome</keyword>
<dbReference type="AlphaFoldDB" id="A0A0A2MY62"/>